<sequence>MAKTALVNKANKKPKFKARLTRAASAAADRHSVFRHVSSP</sequence>
<name>A0A1H0V9C3_9MICO</name>
<evidence type="ECO:0000313" key="2">
    <source>
        <dbReference type="Proteomes" id="UP000199077"/>
    </source>
</evidence>
<evidence type="ECO:0000313" key="1">
    <source>
        <dbReference type="EMBL" id="SDP74944.1"/>
    </source>
</evidence>
<keyword evidence="2" id="KW-1185">Reference proteome</keyword>
<protein>
    <submittedName>
        <fullName evidence="1">Uncharacterized protein</fullName>
    </submittedName>
</protein>
<organism evidence="1 2">
    <name type="scientific">Pedococcus dokdonensis</name>
    <dbReference type="NCBI Taxonomy" id="443156"/>
    <lineage>
        <taxon>Bacteria</taxon>
        <taxon>Bacillati</taxon>
        <taxon>Actinomycetota</taxon>
        <taxon>Actinomycetes</taxon>
        <taxon>Micrococcales</taxon>
        <taxon>Intrasporangiaceae</taxon>
        <taxon>Pedococcus</taxon>
    </lineage>
</organism>
<dbReference type="Proteomes" id="UP000199077">
    <property type="component" value="Chromosome I"/>
</dbReference>
<dbReference type="EMBL" id="LT629711">
    <property type="protein sequence ID" value="SDP74944.1"/>
    <property type="molecule type" value="Genomic_DNA"/>
</dbReference>
<dbReference type="AlphaFoldDB" id="A0A1H0V9C3"/>
<reference evidence="2" key="1">
    <citation type="submission" date="2016-10" db="EMBL/GenBank/DDBJ databases">
        <authorList>
            <person name="Varghese N."/>
            <person name="Submissions S."/>
        </authorList>
    </citation>
    <scope>NUCLEOTIDE SEQUENCE [LARGE SCALE GENOMIC DNA]</scope>
    <source>
        <strain evidence="2">DSM 22329</strain>
    </source>
</reference>
<gene>
    <name evidence="1" type="ORF">SAMN04489867_3741</name>
</gene>
<accession>A0A1H0V9C3</accession>
<proteinExistence type="predicted"/>